<dbReference type="STRING" id="1038014.SAMN04487910_4534"/>
<keyword evidence="2" id="KW-1185">Reference proteome</keyword>
<accession>A0A1H7WRT2</accession>
<organism evidence="1 2">
    <name type="scientific">Aquimarina amphilecti</name>
    <dbReference type="NCBI Taxonomy" id="1038014"/>
    <lineage>
        <taxon>Bacteria</taxon>
        <taxon>Pseudomonadati</taxon>
        <taxon>Bacteroidota</taxon>
        <taxon>Flavobacteriia</taxon>
        <taxon>Flavobacteriales</taxon>
        <taxon>Flavobacteriaceae</taxon>
        <taxon>Aquimarina</taxon>
    </lineage>
</organism>
<name>A0A1H7WRT2_AQUAM</name>
<evidence type="ECO:0000313" key="1">
    <source>
        <dbReference type="EMBL" id="SEM24193.1"/>
    </source>
</evidence>
<proteinExistence type="predicted"/>
<sequence length="54" mass="5685">MKKLANVIGVTLLSKKAQKTVHGGDYVMSSCSDYCPGTVQGNIFTGQCTCITGE</sequence>
<evidence type="ECO:0000313" key="2">
    <source>
        <dbReference type="Proteomes" id="UP000198521"/>
    </source>
</evidence>
<dbReference type="EMBL" id="FOAB01000011">
    <property type="protein sequence ID" value="SEM24193.1"/>
    <property type="molecule type" value="Genomic_DNA"/>
</dbReference>
<gene>
    <name evidence="1" type="ORF">SAMN04487910_4534</name>
</gene>
<dbReference type="AlphaFoldDB" id="A0A1H7WRT2"/>
<dbReference type="RefSeq" id="WP_170837156.1">
    <property type="nucleotide sequence ID" value="NZ_FOAB01000011.1"/>
</dbReference>
<protein>
    <submittedName>
        <fullName evidence="1">Uncharacterized protein</fullName>
    </submittedName>
</protein>
<reference evidence="1 2" key="1">
    <citation type="submission" date="2016-10" db="EMBL/GenBank/DDBJ databases">
        <authorList>
            <person name="de Groot N.N."/>
        </authorList>
    </citation>
    <scope>NUCLEOTIDE SEQUENCE [LARGE SCALE GENOMIC DNA]</scope>
    <source>
        <strain evidence="1 2">DSM 25232</strain>
    </source>
</reference>
<dbReference type="Proteomes" id="UP000198521">
    <property type="component" value="Unassembled WGS sequence"/>
</dbReference>